<feature type="compositionally biased region" description="Polar residues" evidence="7">
    <location>
        <begin position="486"/>
        <end position="495"/>
    </location>
</feature>
<feature type="compositionally biased region" description="Low complexity" evidence="7">
    <location>
        <begin position="178"/>
        <end position="194"/>
    </location>
</feature>
<evidence type="ECO:0000256" key="6">
    <source>
        <dbReference type="PROSITE-ProRule" id="PRU01371"/>
    </source>
</evidence>
<feature type="compositionally biased region" description="Low complexity" evidence="7">
    <location>
        <begin position="451"/>
        <end position="462"/>
    </location>
</feature>
<feature type="region of interest" description="Disordered" evidence="7">
    <location>
        <begin position="177"/>
        <end position="229"/>
    </location>
</feature>
<dbReference type="PROSITE" id="PS52027">
    <property type="entry name" value="ZF_C2HC_C3H"/>
    <property type="match status" value="2"/>
</dbReference>
<keyword evidence="5" id="KW-0175">Coiled coil</keyword>
<evidence type="ECO:0000259" key="8">
    <source>
        <dbReference type="PROSITE" id="PS52027"/>
    </source>
</evidence>
<dbReference type="PANTHER" id="PTHR14649:SF1">
    <property type="entry name" value="ZINC FINGER C2HC DOMAIN-CONTAINING PROTEIN 1C"/>
    <property type="match status" value="1"/>
</dbReference>
<dbReference type="GO" id="GO:0008270">
    <property type="term" value="F:zinc ion binding"/>
    <property type="evidence" value="ECO:0007669"/>
    <property type="project" value="UniProtKB-KW"/>
</dbReference>
<keyword evidence="3 6" id="KW-0863">Zinc-finger</keyword>
<comment type="caution">
    <text evidence="9">The sequence shown here is derived from an EMBL/GenBank/DDBJ whole genome shotgun (WGS) entry which is preliminary data.</text>
</comment>
<evidence type="ECO:0000313" key="9">
    <source>
        <dbReference type="EMBL" id="KAE9527848.1"/>
    </source>
</evidence>
<dbReference type="InterPro" id="IPR026104">
    <property type="entry name" value="ZNF_C2HC_dom_1C"/>
</dbReference>
<reference evidence="9 10" key="1">
    <citation type="submission" date="2019-08" db="EMBL/GenBank/DDBJ databases">
        <title>The genome of the soybean aphid Biotype 1, its phylome, world population structure and adaptation to the North American continent.</title>
        <authorList>
            <person name="Giordano R."/>
            <person name="Donthu R.K."/>
            <person name="Hernandez A.G."/>
            <person name="Wright C.L."/>
            <person name="Zimin A.V."/>
        </authorList>
    </citation>
    <scope>NUCLEOTIDE SEQUENCE [LARGE SCALE GENOMIC DNA]</scope>
    <source>
        <tissue evidence="9">Whole aphids</tissue>
    </source>
</reference>
<dbReference type="EMBL" id="VYZN01000050">
    <property type="protein sequence ID" value="KAE9527848.1"/>
    <property type="molecule type" value="Genomic_DNA"/>
</dbReference>
<evidence type="ECO:0000256" key="5">
    <source>
        <dbReference type="ARBA" id="ARBA00023054"/>
    </source>
</evidence>
<dbReference type="Pfam" id="PF13913">
    <property type="entry name" value="zf-C2HC_2"/>
    <property type="match status" value="2"/>
</dbReference>
<name>A0A6G0TAE2_APHGL</name>
<evidence type="ECO:0000256" key="3">
    <source>
        <dbReference type="ARBA" id="ARBA00022771"/>
    </source>
</evidence>
<evidence type="ECO:0000256" key="2">
    <source>
        <dbReference type="ARBA" id="ARBA00022723"/>
    </source>
</evidence>
<dbReference type="AlphaFoldDB" id="A0A6G0TAE2"/>
<evidence type="ECO:0000256" key="7">
    <source>
        <dbReference type="SAM" id="MobiDB-lite"/>
    </source>
</evidence>
<feature type="non-terminal residue" evidence="9">
    <location>
        <position position="662"/>
    </location>
</feature>
<dbReference type="InterPro" id="IPR049899">
    <property type="entry name" value="Znf_C2HC_C3H"/>
</dbReference>
<accession>A0A6G0TAE2</accession>
<dbReference type="Gene3D" id="3.30.160.60">
    <property type="entry name" value="Classic Zinc Finger"/>
    <property type="match status" value="1"/>
</dbReference>
<keyword evidence="4" id="KW-0862">Zinc</keyword>
<evidence type="ECO:0000256" key="1">
    <source>
        <dbReference type="ARBA" id="ARBA00010843"/>
    </source>
</evidence>
<keyword evidence="10" id="KW-1185">Reference proteome</keyword>
<feature type="region of interest" description="Disordered" evidence="7">
    <location>
        <begin position="447"/>
        <end position="502"/>
    </location>
</feature>
<keyword evidence="2" id="KW-0479">Metal-binding</keyword>
<organism evidence="9 10">
    <name type="scientific">Aphis glycines</name>
    <name type="common">Soybean aphid</name>
    <dbReference type="NCBI Taxonomy" id="307491"/>
    <lineage>
        <taxon>Eukaryota</taxon>
        <taxon>Metazoa</taxon>
        <taxon>Ecdysozoa</taxon>
        <taxon>Arthropoda</taxon>
        <taxon>Hexapoda</taxon>
        <taxon>Insecta</taxon>
        <taxon>Pterygota</taxon>
        <taxon>Neoptera</taxon>
        <taxon>Paraneoptera</taxon>
        <taxon>Hemiptera</taxon>
        <taxon>Sternorrhyncha</taxon>
        <taxon>Aphidomorpha</taxon>
        <taxon>Aphidoidea</taxon>
        <taxon>Aphididae</taxon>
        <taxon>Aphidini</taxon>
        <taxon>Aphis</taxon>
        <taxon>Aphis</taxon>
    </lineage>
</organism>
<comment type="similarity">
    <text evidence="1">Belongs to the ZC2HC1 family.</text>
</comment>
<evidence type="ECO:0000256" key="4">
    <source>
        <dbReference type="ARBA" id="ARBA00022833"/>
    </source>
</evidence>
<evidence type="ECO:0000313" key="10">
    <source>
        <dbReference type="Proteomes" id="UP000475862"/>
    </source>
</evidence>
<proteinExistence type="inferred from homology"/>
<feature type="domain" description="C2HC/C3H-type" evidence="8">
    <location>
        <begin position="504"/>
        <end position="533"/>
    </location>
</feature>
<gene>
    <name evidence="9" type="ORF">AGLY_012672</name>
</gene>
<dbReference type="Proteomes" id="UP000475862">
    <property type="component" value="Unassembled WGS sequence"/>
</dbReference>
<dbReference type="PANTHER" id="PTHR14649">
    <property type="entry name" value="ZINC FINGER C2HC DOMAIN-CONTAINING PROTEIN 1C"/>
    <property type="match status" value="1"/>
</dbReference>
<protein>
    <recommendedName>
        <fullName evidence="8">C2HC/C3H-type domain-containing protein</fullName>
    </recommendedName>
</protein>
<feature type="region of interest" description="Disordered" evidence="7">
    <location>
        <begin position="616"/>
        <end position="638"/>
    </location>
</feature>
<sequence length="662" mass="70437">MYIIIYANVQDNHRSTCTRTPTSDTVVFARAAAAAAARRRGRKHENRSRYDIYGVCNMMLCIRSMETSYFIYYFYLNKVPLYIYSALLYLRVMIFVEYENRRKLHSQQSKQFLLYQYLHKTVVGRTTKRTTTAADKVDHRDHGVVAFAGSGGGWSIEIDGHAKKHLATLAAIKGNVAGSTTSSTTSSTKTTGSSDMPVPPVRRVVGAIPAVQPQPRRPAGSGSGSDSVVQVDVKGKVRTAAVRRAEPTATGTGLPAPPAIAAAAAASLTGPTGLAPARRCCGRRTTTRSCKTVPALAVPLAGGADLVGISSANGSDVRGELLALFGRLPNLGGQLLSESFRAGAGKMKTAVAHRAQQQSQRPAGRINSKTAVVKKPLAAVNGNVAAAAAAAAPTSNDSNRLLLPPVVQPTVINALAAGAGAAAALASVSAATAAGAQKPVVRAGKLPAQKPAAPRRVAPLPAKTSPRPPAVKNATPATTTTTTTTRPQPVKQQLSADRGPPAKGMARCPLCARDFAADRLPKHEQVCRRTRERDRKRKVFDTSKKRLEAVAAEAGVDVSSFKKKVCNSGGTRTRSQKEDQRVAEKLQKKKDAWRRKHDQLVRNVRAARAVQRHLAAGGTVKDLPPELENAAADQDDEVDSDLVKCPHCGRTFNEASAERHIP</sequence>
<feature type="domain" description="C2HC/C3H-type" evidence="8">
    <location>
        <begin position="641"/>
        <end position="662"/>
    </location>
</feature>
<dbReference type="OrthoDB" id="10255185at2759"/>